<name>A0A514A0Q9_9CAUD</name>
<accession>A0A514A0Q9</accession>
<reference evidence="1 2" key="1">
    <citation type="submission" date="2019-04" db="EMBL/GenBank/DDBJ databases">
        <title>Novel bacteriophages capable of disrupting biofilms from clinical strains of Aeromonas hydrophila with intrinsic antibiotic resistance.</title>
        <authorList>
            <person name="Kabwe M."/>
            <person name="Brown T.L."/>
            <person name="Speirs L."/>
            <person name="Ku H."/>
            <person name="Leach M."/>
            <person name="Chan H.T."/>
            <person name="Petrovski S."/>
            <person name="Lock P."/>
            <person name="Tucci J."/>
        </authorList>
    </citation>
    <scope>NUCLEOTIDE SEQUENCE [LARGE SCALE GENOMIC DNA]</scope>
</reference>
<keyword evidence="2" id="KW-1185">Reference proteome</keyword>
<dbReference type="EMBL" id="MK838114">
    <property type="protein sequence ID" value="QDH46836.1"/>
    <property type="molecule type" value="Genomic_DNA"/>
</dbReference>
<protein>
    <submittedName>
        <fullName evidence="1">Uncharacterized protein</fullName>
    </submittedName>
</protein>
<proteinExistence type="predicted"/>
<sequence length="66" mass="7791">MQSNLCQVMNLLKAKGIDESKSREILKRRLSGNVFWIPKSQEVWIDKTLPYVPTALELKRQQWLFS</sequence>
<gene>
    <name evidence="1" type="ORF">LAh8_54</name>
</gene>
<evidence type="ECO:0000313" key="1">
    <source>
        <dbReference type="EMBL" id="QDH46836.1"/>
    </source>
</evidence>
<dbReference type="Proteomes" id="UP000316999">
    <property type="component" value="Segment"/>
</dbReference>
<evidence type="ECO:0000313" key="2">
    <source>
        <dbReference type="Proteomes" id="UP000316999"/>
    </source>
</evidence>
<organism evidence="1 2">
    <name type="scientific">Aeromonas phage LAh_8</name>
    <dbReference type="NCBI Taxonomy" id="2591032"/>
    <lineage>
        <taxon>Viruses</taxon>
        <taxon>Duplodnaviria</taxon>
        <taxon>Heunggongvirae</taxon>
        <taxon>Uroviricota</taxon>
        <taxon>Caudoviricetes</taxon>
        <taxon>Grimontviridae</taxon>
        <taxon>Lahexavirus</taxon>
        <taxon>Lahexavirus LAh8</taxon>
    </lineage>
</organism>